<dbReference type="SUPFAM" id="SSF69322">
    <property type="entry name" value="Tricorn protease domain 2"/>
    <property type="match status" value="1"/>
</dbReference>
<protein>
    <submittedName>
        <fullName evidence="5">Uncharacterized protein</fullName>
    </submittedName>
</protein>
<dbReference type="PANTHER" id="PTHR19848">
    <property type="entry name" value="WD40 REPEAT PROTEIN"/>
    <property type="match status" value="1"/>
</dbReference>
<reference evidence="6" key="1">
    <citation type="submission" date="2016-09" db="EMBL/GenBank/DDBJ databases">
        <authorList>
            <person name="Greninger A.L."/>
            <person name="Jerome K.R."/>
            <person name="Mcnair B."/>
            <person name="Wallis C."/>
            <person name="Fang F."/>
        </authorList>
    </citation>
    <scope>NUCLEOTIDE SEQUENCE [LARGE SCALE GENOMIC DNA]</scope>
    <source>
        <strain evidence="6">BC1_M4</strain>
    </source>
</reference>
<evidence type="ECO:0000313" key="6">
    <source>
        <dbReference type="Proteomes" id="UP000094224"/>
    </source>
</evidence>
<evidence type="ECO:0000256" key="2">
    <source>
        <dbReference type="ARBA" id="ARBA00022737"/>
    </source>
</evidence>
<dbReference type="InterPro" id="IPR019775">
    <property type="entry name" value="WD40_repeat_CS"/>
</dbReference>
<dbReference type="InterPro" id="IPR015943">
    <property type="entry name" value="WD40/YVTN_repeat-like_dom_sf"/>
</dbReference>
<dbReference type="PROSITE" id="PS00678">
    <property type="entry name" value="WD_REPEATS_1"/>
    <property type="match status" value="1"/>
</dbReference>
<proteinExistence type="predicted"/>
<dbReference type="PANTHER" id="PTHR19848:SF8">
    <property type="entry name" value="F-BOX AND WD REPEAT DOMAIN CONTAINING 7"/>
    <property type="match status" value="1"/>
</dbReference>
<dbReference type="InterPro" id="IPR001680">
    <property type="entry name" value="WD40_rpt"/>
</dbReference>
<feature type="repeat" description="WD" evidence="3">
    <location>
        <begin position="180"/>
        <end position="214"/>
    </location>
</feature>
<feature type="compositionally biased region" description="Polar residues" evidence="4">
    <location>
        <begin position="341"/>
        <end position="352"/>
    </location>
</feature>
<evidence type="ECO:0000256" key="3">
    <source>
        <dbReference type="PROSITE-ProRule" id="PRU00221"/>
    </source>
</evidence>
<dbReference type="AlphaFoldDB" id="A0A1E3SC19"/>
<gene>
    <name evidence="5" type="ORF">BHQ21_25095</name>
</gene>
<dbReference type="STRING" id="243061.AWC25_11800"/>
<dbReference type="EMBL" id="MIHC01000074">
    <property type="protein sequence ID" value="ODQ99659.1"/>
    <property type="molecule type" value="Genomic_DNA"/>
</dbReference>
<accession>A0A1E3SC19</accession>
<evidence type="ECO:0000313" key="5">
    <source>
        <dbReference type="EMBL" id="ODQ99659.1"/>
    </source>
</evidence>
<dbReference type="Pfam" id="PF00400">
    <property type="entry name" value="WD40"/>
    <property type="match status" value="1"/>
</dbReference>
<dbReference type="PROSITE" id="PS50082">
    <property type="entry name" value="WD_REPEATS_2"/>
    <property type="match status" value="1"/>
</dbReference>
<dbReference type="SMART" id="SM00320">
    <property type="entry name" value="WD40"/>
    <property type="match status" value="6"/>
</dbReference>
<sequence>MSATPGTATRDALWQLDIGEPVLAVNALPDKVVIGGSEGAVVVADTSGHEQRRLVLDDFLLAMAANPDGTRLAVGGAQRLMIFDLTDGSVIADLPHQWCSCLAWATKSGGLAANDGRSVRVYAADGRPHWTSAPLQSTVAGLAWMRADGRRLAAAAYQGVTIFEPDSDRTVARLPAPGAIAGIAISPNGRWVVGGSQDATLHGWNVRDGSDFQMSGFPKLVSQLAFESSGRWMCCDGGDTVVCWDFSGSGPTGREGLLAEGHRDDVTAVVWVPTTASAPILVSGDAAGGIALWRLGPSTRPGGRIRPFWTTATGDPVGAISADGERIFSGHRSGAARCFTSQPHAQTVNQPQADEAASNERCHGT</sequence>
<feature type="region of interest" description="Disordered" evidence="4">
    <location>
        <begin position="341"/>
        <end position="365"/>
    </location>
</feature>
<evidence type="ECO:0000256" key="1">
    <source>
        <dbReference type="ARBA" id="ARBA00022574"/>
    </source>
</evidence>
<keyword evidence="1 3" id="KW-0853">WD repeat</keyword>
<keyword evidence="6" id="KW-1185">Reference proteome</keyword>
<keyword evidence="2" id="KW-0677">Repeat</keyword>
<name>A0A1E3SC19_9MYCO</name>
<dbReference type="Gene3D" id="2.130.10.10">
    <property type="entry name" value="YVTN repeat-like/Quinoprotein amine dehydrogenase"/>
    <property type="match status" value="2"/>
</dbReference>
<comment type="caution">
    <text evidence="5">The sequence shown here is derived from an EMBL/GenBank/DDBJ whole genome shotgun (WGS) entry which is preliminary data.</text>
</comment>
<dbReference type="Proteomes" id="UP000094224">
    <property type="component" value="Unassembled WGS sequence"/>
</dbReference>
<evidence type="ECO:0000256" key="4">
    <source>
        <dbReference type="SAM" id="MobiDB-lite"/>
    </source>
</evidence>
<organism evidence="5 6">
    <name type="scientific">Mycobacterium sherrisii</name>
    <dbReference type="NCBI Taxonomy" id="243061"/>
    <lineage>
        <taxon>Bacteria</taxon>
        <taxon>Bacillati</taxon>
        <taxon>Actinomycetota</taxon>
        <taxon>Actinomycetes</taxon>
        <taxon>Mycobacteriales</taxon>
        <taxon>Mycobacteriaceae</taxon>
        <taxon>Mycobacterium</taxon>
        <taxon>Mycobacterium simiae complex</taxon>
    </lineage>
</organism>